<dbReference type="EMBL" id="DSDK01000126">
    <property type="protein sequence ID" value="HDR50431.1"/>
    <property type="molecule type" value="Genomic_DNA"/>
</dbReference>
<accession>A0A831LTS5</accession>
<feature type="region of interest" description="Disordered" evidence="1">
    <location>
        <begin position="100"/>
        <end position="123"/>
    </location>
</feature>
<reference evidence="3" key="1">
    <citation type="journal article" date="2020" name="mSystems">
        <title>Genome- and Community-Level Interaction Insights into Carbon Utilization and Element Cycling Functions of Hydrothermarchaeota in Hydrothermal Sediment.</title>
        <authorList>
            <person name="Zhou Z."/>
            <person name="Liu Y."/>
            <person name="Xu W."/>
            <person name="Pan J."/>
            <person name="Luo Z.H."/>
            <person name="Li M."/>
        </authorList>
    </citation>
    <scope>NUCLEOTIDE SEQUENCE [LARGE SCALE GENOMIC DNA]</scope>
    <source>
        <strain evidence="3">SpSt-1217</strain>
    </source>
</reference>
<feature type="signal peptide" evidence="2">
    <location>
        <begin position="1"/>
        <end position="30"/>
    </location>
</feature>
<keyword evidence="2" id="KW-0732">Signal</keyword>
<feature type="region of interest" description="Disordered" evidence="1">
    <location>
        <begin position="30"/>
        <end position="49"/>
    </location>
</feature>
<dbReference type="AlphaFoldDB" id="A0A831LTS5"/>
<protein>
    <recommendedName>
        <fullName evidence="4">Major paralogous domain-containing protein</fullName>
    </recommendedName>
</protein>
<organism evidence="3">
    <name type="scientific">Mariniphaga anaerophila</name>
    <dbReference type="NCBI Taxonomy" id="1484053"/>
    <lineage>
        <taxon>Bacteria</taxon>
        <taxon>Pseudomonadati</taxon>
        <taxon>Bacteroidota</taxon>
        <taxon>Bacteroidia</taxon>
        <taxon>Marinilabiliales</taxon>
        <taxon>Prolixibacteraceae</taxon>
        <taxon>Mariniphaga</taxon>
    </lineage>
</organism>
<comment type="caution">
    <text evidence="3">The sequence shown here is derived from an EMBL/GenBank/DDBJ whole genome shotgun (WGS) entry which is preliminary data.</text>
</comment>
<dbReference type="Proteomes" id="UP000886047">
    <property type="component" value="Unassembled WGS sequence"/>
</dbReference>
<feature type="compositionally biased region" description="Polar residues" evidence="1">
    <location>
        <begin position="108"/>
        <end position="120"/>
    </location>
</feature>
<sequence>MKMKKKSNSFKYLFLTLIMLLAFSISCSSGGNKKESNDEPTFESNDVRKKVSQKDIKKVGVVTNPVTGRTWMDRNLGASRVATSSTDAEAYGDLYQWGRATDGHQKRNSPTTATQSSTDNPGHGDFIIFANPFGVFDWRSPQNDDLWQGVNGTNNPCPAGFRMPTDEEWKQEIATWNSKNAEGAFASPLKLPMGGYRVPTDGELAVVGTVGYYWSSSVCGSNTHDGADSRRLSIVHHSARTGPATRNHGLSVRCIKD</sequence>
<feature type="chain" id="PRO_5032633355" description="Major paralogous domain-containing protein" evidence="2">
    <location>
        <begin position="31"/>
        <end position="257"/>
    </location>
</feature>
<gene>
    <name evidence="3" type="ORF">ENN90_02255</name>
</gene>
<proteinExistence type="predicted"/>
<evidence type="ECO:0008006" key="4">
    <source>
        <dbReference type="Google" id="ProtNLM"/>
    </source>
</evidence>
<evidence type="ECO:0000256" key="2">
    <source>
        <dbReference type="SAM" id="SignalP"/>
    </source>
</evidence>
<evidence type="ECO:0000256" key="1">
    <source>
        <dbReference type="SAM" id="MobiDB-lite"/>
    </source>
</evidence>
<evidence type="ECO:0000313" key="3">
    <source>
        <dbReference type="EMBL" id="HDR50431.1"/>
    </source>
</evidence>
<dbReference type="PROSITE" id="PS51257">
    <property type="entry name" value="PROKAR_LIPOPROTEIN"/>
    <property type="match status" value="1"/>
</dbReference>
<name>A0A831LTS5_9BACT</name>